<keyword evidence="3" id="KW-1185">Reference proteome</keyword>
<keyword evidence="1" id="KW-0732">Signal</keyword>
<dbReference type="AlphaFoldDB" id="A0A095V2W1"/>
<accession>A0A095V2W1</accession>
<dbReference type="RefSeq" id="WP_035125226.1">
    <property type="nucleotide sequence ID" value="NZ_JRHH01000002.1"/>
</dbReference>
<proteinExistence type="predicted"/>
<dbReference type="OrthoDB" id="581140at2"/>
<gene>
    <name evidence="2" type="ORF">LG45_05860</name>
</gene>
<dbReference type="eggNOG" id="COG5295">
    <property type="taxonomic scope" value="Bacteria"/>
</dbReference>
<name>A0A095V2W1_9FLAO</name>
<dbReference type="EMBL" id="JRHH01000002">
    <property type="protein sequence ID" value="KGD69155.1"/>
    <property type="molecule type" value="Genomic_DNA"/>
</dbReference>
<evidence type="ECO:0008006" key="4">
    <source>
        <dbReference type="Google" id="ProtNLM"/>
    </source>
</evidence>
<organism evidence="2 3">
    <name type="scientific">Flavobacterium aquatile LMG 4008 = ATCC 11947</name>
    <dbReference type="NCBI Taxonomy" id="1453498"/>
    <lineage>
        <taxon>Bacteria</taxon>
        <taxon>Pseudomonadati</taxon>
        <taxon>Bacteroidota</taxon>
        <taxon>Flavobacteriia</taxon>
        <taxon>Flavobacteriales</taxon>
        <taxon>Flavobacteriaceae</taxon>
        <taxon>Flavobacterium</taxon>
    </lineage>
</organism>
<comment type="caution">
    <text evidence="2">The sequence shown here is derived from an EMBL/GenBank/DDBJ whole genome shotgun (WGS) entry which is preliminary data.</text>
</comment>
<evidence type="ECO:0000313" key="3">
    <source>
        <dbReference type="Proteomes" id="UP000029554"/>
    </source>
</evidence>
<evidence type="ECO:0000313" key="2">
    <source>
        <dbReference type="EMBL" id="KGD69155.1"/>
    </source>
</evidence>
<sequence>MKKITFGLSFWTTLLLLCVFNSQAQVGIGTVTPDTSSMMDVSSTTKGFLTPRMTTTERNAIASPADGLIVYDVTLKSFYHYNTATSTWVRINSEVNGRLKFKRIKSTDVLATVLAAEKTAGSNTKYLLDANTYYEINGTILVDLPIDLNNAYLVGLDANEDVLSRSGNLFVGATGGTIKNITISVPSGNVFTLSGANTENFLVRDCIIANCSNVGSISGFGLVFFAIVQYSGNTTGITYNNITRLLLSNTAWFGNNAGTFEKYTGTFSLIQKQGGFCEVNGTAIGVDVSTAGLSITGDAVMETVVFTGTLSTGKYVKGYSPATYSGYNFNNSWTVRCAGIPVEADATSTGNLYKSSLTGVSTIATVLGTNYKVQTTSTSTTNLFRFESTTTGRLTYKGKKTRAFQANASLSFQENVGSTNTDYVFFFAKISANGSVTTPLPETETYIDTNSGFVQAFPISGTITLAEGESVELFLRRVGSGNRITISTLSYNLSLK</sequence>
<feature type="signal peptide" evidence="1">
    <location>
        <begin position="1"/>
        <end position="24"/>
    </location>
</feature>
<feature type="chain" id="PRO_5001912291" description="Cell wall anchor protein" evidence="1">
    <location>
        <begin position="25"/>
        <end position="496"/>
    </location>
</feature>
<protein>
    <recommendedName>
        <fullName evidence="4">Cell wall anchor protein</fullName>
    </recommendedName>
</protein>
<dbReference type="Proteomes" id="UP000029554">
    <property type="component" value="Unassembled WGS sequence"/>
</dbReference>
<reference evidence="2 3" key="1">
    <citation type="submission" date="2014-09" db="EMBL/GenBank/DDBJ databases">
        <title>Whole Genome Shotgun of Flavobacterium aquatile LMG 4008.</title>
        <authorList>
            <person name="Gale A.N."/>
            <person name="Pipes S.E."/>
            <person name="Newman J.D."/>
        </authorList>
    </citation>
    <scope>NUCLEOTIDE SEQUENCE [LARGE SCALE GENOMIC DNA]</scope>
    <source>
        <strain evidence="2 3">LMG 4008</strain>
    </source>
</reference>
<evidence type="ECO:0000256" key="1">
    <source>
        <dbReference type="SAM" id="SignalP"/>
    </source>
</evidence>
<dbReference type="STRING" id="1453498.LG45_05860"/>